<dbReference type="Pfam" id="PF12802">
    <property type="entry name" value="MarR_2"/>
    <property type="match status" value="1"/>
</dbReference>
<dbReference type="InterPro" id="IPR000835">
    <property type="entry name" value="HTH_MarR-typ"/>
</dbReference>
<dbReference type="Proteomes" id="UP001596417">
    <property type="component" value="Unassembled WGS sequence"/>
</dbReference>
<sequence length="270" mass="28862">MSTNGAGERDLRVLKSKRDASRYQILVAIADRQPAVSQQEIADTVGITAQAVSEYVQELTDEGYVETQGRGRYTVTKEGVDWLISRTDDLRDFARFVAEEIIGHVETETAIATDDIAANESVTLSMIDGTLCATPNGSGSVTAIAITDANEGQDVGVTDFEGLHEYEIGAVTILVVPEIRNGGSRSVERETTTTLASDHDYVAVAGTEALATAQSAGITPDLRFGTASAVPEASARGISVLLLVTENRLSNHTERLRENGIGYELVDERG</sequence>
<dbReference type="Gene3D" id="1.10.10.10">
    <property type="entry name" value="Winged helix-like DNA-binding domain superfamily/Winged helix DNA-binding domain"/>
    <property type="match status" value="1"/>
</dbReference>
<evidence type="ECO:0000313" key="3">
    <source>
        <dbReference type="Proteomes" id="UP001596417"/>
    </source>
</evidence>
<dbReference type="GeneID" id="76201382"/>
<dbReference type="Pfam" id="PF25211">
    <property type="entry name" value="DUF7839"/>
    <property type="match status" value="1"/>
</dbReference>
<dbReference type="CDD" id="cd00092">
    <property type="entry name" value="HTH_CRP"/>
    <property type="match status" value="1"/>
</dbReference>
<dbReference type="EMBL" id="JBHTAX010000001">
    <property type="protein sequence ID" value="MFC7191621.1"/>
    <property type="molecule type" value="Genomic_DNA"/>
</dbReference>
<reference evidence="2 3" key="1">
    <citation type="journal article" date="2019" name="Int. J. Syst. Evol. Microbiol.">
        <title>The Global Catalogue of Microorganisms (GCM) 10K type strain sequencing project: providing services to taxonomists for standard genome sequencing and annotation.</title>
        <authorList>
            <consortium name="The Broad Institute Genomics Platform"/>
            <consortium name="The Broad Institute Genome Sequencing Center for Infectious Disease"/>
            <person name="Wu L."/>
            <person name="Ma J."/>
        </authorList>
    </citation>
    <scope>NUCLEOTIDE SEQUENCE [LARGE SCALE GENOMIC DNA]</scope>
    <source>
        <strain evidence="2 3">RDMS1</strain>
    </source>
</reference>
<name>A0ABD5YTW2_9EURY</name>
<dbReference type="AlphaFoldDB" id="A0ABD5YTW2"/>
<evidence type="ECO:0000313" key="2">
    <source>
        <dbReference type="EMBL" id="MFC7191621.1"/>
    </source>
</evidence>
<dbReference type="InterPro" id="IPR012318">
    <property type="entry name" value="HTH_CRP"/>
</dbReference>
<comment type="caution">
    <text evidence="2">The sequence shown here is derived from an EMBL/GenBank/DDBJ whole genome shotgun (WGS) entry which is preliminary data.</text>
</comment>
<organism evidence="2 3">
    <name type="scientific">Halocatena marina</name>
    <dbReference type="NCBI Taxonomy" id="2934937"/>
    <lineage>
        <taxon>Archaea</taxon>
        <taxon>Methanobacteriati</taxon>
        <taxon>Methanobacteriota</taxon>
        <taxon>Stenosarchaea group</taxon>
        <taxon>Halobacteria</taxon>
        <taxon>Halobacteriales</taxon>
        <taxon>Natronomonadaceae</taxon>
        <taxon>Halocatena</taxon>
    </lineage>
</organism>
<accession>A0ABD5YTW2</accession>
<dbReference type="PANTHER" id="PTHR43704">
    <property type="entry name" value="BSR5907 PROTEIN"/>
    <property type="match status" value="1"/>
</dbReference>
<dbReference type="PANTHER" id="PTHR43704:SF2">
    <property type="entry name" value="HTH CRP-TYPE DOMAIN-CONTAINING PROTEIN"/>
    <property type="match status" value="1"/>
</dbReference>
<dbReference type="SUPFAM" id="SSF46785">
    <property type="entry name" value="Winged helix' DNA-binding domain"/>
    <property type="match status" value="1"/>
</dbReference>
<proteinExistence type="predicted"/>
<dbReference type="InterPro" id="IPR057161">
    <property type="entry name" value="DUF7839"/>
</dbReference>
<protein>
    <submittedName>
        <fullName evidence="2">MarR family transcriptional regulator</fullName>
    </submittedName>
</protein>
<dbReference type="RefSeq" id="WP_248909536.1">
    <property type="nucleotide sequence ID" value="NZ_CP109979.1"/>
</dbReference>
<dbReference type="InterPro" id="IPR012015">
    <property type="entry name" value="UCP_HTH_arc"/>
</dbReference>
<dbReference type="InterPro" id="IPR036388">
    <property type="entry name" value="WH-like_DNA-bd_sf"/>
</dbReference>
<dbReference type="GO" id="GO:0006355">
    <property type="term" value="P:regulation of DNA-templated transcription"/>
    <property type="evidence" value="ECO:0007669"/>
    <property type="project" value="UniProtKB-ARBA"/>
</dbReference>
<evidence type="ECO:0000259" key="1">
    <source>
        <dbReference type="SMART" id="SM00419"/>
    </source>
</evidence>
<gene>
    <name evidence="2" type="ORF">ACFQL7_18730</name>
</gene>
<dbReference type="PIRSF" id="PIRSF004955">
    <property type="entry name" value="HTH_arch"/>
    <property type="match status" value="1"/>
</dbReference>
<dbReference type="InterPro" id="IPR036390">
    <property type="entry name" value="WH_DNA-bd_sf"/>
</dbReference>
<keyword evidence="3" id="KW-1185">Reference proteome</keyword>
<feature type="domain" description="HTH crp-type" evidence="1">
    <location>
        <begin position="28"/>
        <end position="77"/>
    </location>
</feature>
<dbReference type="SMART" id="SM00419">
    <property type="entry name" value="HTH_CRP"/>
    <property type="match status" value="1"/>
</dbReference>